<dbReference type="KEGG" id="fri:FraEuI1c_6505"/>
<evidence type="ECO:0000313" key="4">
    <source>
        <dbReference type="EMBL" id="ADP84482.1"/>
    </source>
</evidence>
<dbReference type="GO" id="GO:0012506">
    <property type="term" value="C:vesicle membrane"/>
    <property type="evidence" value="ECO:0007669"/>
    <property type="project" value="InterPro"/>
</dbReference>
<keyword evidence="1" id="KW-0304">Gas vesicle</keyword>
<dbReference type="EMBL" id="CP002299">
    <property type="protein sequence ID" value="ADP84482.1"/>
    <property type="molecule type" value="Genomic_DNA"/>
</dbReference>
<proteinExistence type="predicted"/>
<organism evidence="4 5">
    <name type="scientific">Pseudofrankia inefficax (strain DSM 45817 / CECT 9037 / DDB 130130 / EuI1c)</name>
    <name type="common">Frankia inefficax</name>
    <dbReference type="NCBI Taxonomy" id="298654"/>
    <lineage>
        <taxon>Bacteria</taxon>
        <taxon>Bacillati</taxon>
        <taxon>Actinomycetota</taxon>
        <taxon>Actinomycetes</taxon>
        <taxon>Frankiales</taxon>
        <taxon>Frankiaceae</taxon>
        <taxon>Pseudofrankia</taxon>
    </lineage>
</organism>
<dbReference type="STRING" id="298654.FraEuI1c_6505"/>
<dbReference type="Pfam" id="PF00741">
    <property type="entry name" value="Gas_vesicle"/>
    <property type="match status" value="1"/>
</dbReference>
<accession>E3J8E8</accession>
<dbReference type="GO" id="GO:0031411">
    <property type="term" value="C:gas vesicle"/>
    <property type="evidence" value="ECO:0007669"/>
    <property type="project" value="UniProtKB-SubCell"/>
</dbReference>
<gene>
    <name evidence="4" type="ordered locus">FraEuI1c_6505</name>
</gene>
<name>E3J8E8_PSEI1</name>
<evidence type="ECO:0000256" key="2">
    <source>
        <dbReference type="ARBA" id="ARBA00035108"/>
    </source>
</evidence>
<dbReference type="Proteomes" id="UP000002484">
    <property type="component" value="Chromosome"/>
</dbReference>
<evidence type="ECO:0000313" key="5">
    <source>
        <dbReference type="Proteomes" id="UP000002484"/>
    </source>
</evidence>
<dbReference type="InParanoid" id="E3J8E8"/>
<dbReference type="RefSeq" id="WP_013427594.1">
    <property type="nucleotide sequence ID" value="NC_014666.1"/>
</dbReference>
<evidence type="ECO:0000256" key="3">
    <source>
        <dbReference type="SAM" id="MobiDB-lite"/>
    </source>
</evidence>
<comment type="subcellular location">
    <subcellularLocation>
        <location evidence="2">Gas vesicle</location>
    </subcellularLocation>
</comment>
<dbReference type="AlphaFoldDB" id="E3J8E8"/>
<dbReference type="HOGENOM" id="CLU_1967329_0_0_11"/>
<dbReference type="InterPro" id="IPR000638">
    <property type="entry name" value="Gas-vesicle_GvpA-like"/>
</dbReference>
<sequence length="127" mass="12654">MTELARQVASTAGATNAGRPGRRASLGSGRGLSDLLDRLVDSGAVVTGDVIIGLAGVDLIRLDLRLLLIGAQSAIEAGAGAELRPGPAPPGRPRPDHAGEVVEGAVVRPAGADRRQTGPAAGGRAEP</sequence>
<evidence type="ECO:0000256" key="1">
    <source>
        <dbReference type="ARBA" id="ARBA00022987"/>
    </source>
</evidence>
<feature type="region of interest" description="Disordered" evidence="3">
    <location>
        <begin position="1"/>
        <end position="30"/>
    </location>
</feature>
<keyword evidence="5" id="KW-1185">Reference proteome</keyword>
<dbReference type="GO" id="GO:0005198">
    <property type="term" value="F:structural molecule activity"/>
    <property type="evidence" value="ECO:0007669"/>
    <property type="project" value="InterPro"/>
</dbReference>
<feature type="region of interest" description="Disordered" evidence="3">
    <location>
        <begin position="78"/>
        <end position="127"/>
    </location>
</feature>
<protein>
    <submittedName>
        <fullName evidence="4">Gas vesicle protein GVPa</fullName>
    </submittedName>
</protein>
<reference evidence="4 5" key="1">
    <citation type="submission" date="2010-10" db="EMBL/GenBank/DDBJ databases">
        <title>Complete sequence of Frankia sp. EuI1c.</title>
        <authorList>
            <consortium name="US DOE Joint Genome Institute"/>
            <person name="Lucas S."/>
            <person name="Copeland A."/>
            <person name="Lapidus A."/>
            <person name="Cheng J.-F."/>
            <person name="Bruce D."/>
            <person name="Goodwin L."/>
            <person name="Pitluck S."/>
            <person name="Chertkov O."/>
            <person name="Detter J.C."/>
            <person name="Han C."/>
            <person name="Tapia R."/>
            <person name="Land M."/>
            <person name="Hauser L."/>
            <person name="Jeffries C."/>
            <person name="Kyrpides N."/>
            <person name="Ivanova N."/>
            <person name="Mikhailova N."/>
            <person name="Beauchemin N."/>
            <person name="Sen A."/>
            <person name="Sur S.A."/>
            <person name="Gtari M."/>
            <person name="Wall L."/>
            <person name="Tisa L."/>
            <person name="Woyke T."/>
        </authorList>
    </citation>
    <scope>NUCLEOTIDE SEQUENCE [LARGE SCALE GENOMIC DNA]</scope>
    <source>
        <strain evidence="5">DSM 45817 / CECT 9037 / EuI1c</strain>
    </source>
</reference>